<name>A0A3B0UZJ3_9ZZZZ</name>
<accession>A0A3B0UZJ3</accession>
<reference evidence="2" key="1">
    <citation type="submission" date="2018-06" db="EMBL/GenBank/DDBJ databases">
        <authorList>
            <person name="Zhirakovskaya E."/>
        </authorList>
    </citation>
    <scope>NUCLEOTIDE SEQUENCE</scope>
</reference>
<proteinExistence type="predicted"/>
<protein>
    <recommendedName>
        <fullName evidence="3">General secretion pathway GspH domain-containing protein</fullName>
    </recommendedName>
</protein>
<keyword evidence="1" id="KW-0812">Transmembrane</keyword>
<evidence type="ECO:0008006" key="3">
    <source>
        <dbReference type="Google" id="ProtNLM"/>
    </source>
</evidence>
<dbReference type="PROSITE" id="PS00409">
    <property type="entry name" value="PROKAR_NTER_METHYL"/>
    <property type="match status" value="1"/>
</dbReference>
<dbReference type="InterPro" id="IPR045584">
    <property type="entry name" value="Pilin-like"/>
</dbReference>
<sequence>MRPSSSTPRGFTLIELLVVMVIIGIATAFVMPRLGSSLFSDQLKATARHLVGLVSEASQEAVRKQSVILLRIDMEHNRVWLVEAAGERKAGEENGGDDGRAGQRLSVPESVKIVDVSSLYGGKRSRGTTDISFSKMGYVDKTFIHLHDKDGRSMTIMLSPFVGTIRVVDSYVGLSDEKTPF</sequence>
<keyword evidence="1" id="KW-1133">Transmembrane helix</keyword>
<dbReference type="AlphaFoldDB" id="A0A3B0UZJ3"/>
<dbReference type="InterPro" id="IPR012902">
    <property type="entry name" value="N_methyl_site"/>
</dbReference>
<feature type="transmembrane region" description="Helical" evidence="1">
    <location>
        <begin position="12"/>
        <end position="31"/>
    </location>
</feature>
<dbReference type="SUPFAM" id="SSF54523">
    <property type="entry name" value="Pili subunits"/>
    <property type="match status" value="1"/>
</dbReference>
<dbReference type="NCBIfam" id="TIGR02532">
    <property type="entry name" value="IV_pilin_GFxxxE"/>
    <property type="match status" value="1"/>
</dbReference>
<gene>
    <name evidence="2" type="ORF">MNBD_DELTA04-1425</name>
</gene>
<evidence type="ECO:0000256" key="1">
    <source>
        <dbReference type="SAM" id="Phobius"/>
    </source>
</evidence>
<dbReference type="EMBL" id="UOEY01000028">
    <property type="protein sequence ID" value="VAW36685.1"/>
    <property type="molecule type" value="Genomic_DNA"/>
</dbReference>
<dbReference type="Pfam" id="PF07963">
    <property type="entry name" value="N_methyl"/>
    <property type="match status" value="1"/>
</dbReference>
<organism evidence="2">
    <name type="scientific">hydrothermal vent metagenome</name>
    <dbReference type="NCBI Taxonomy" id="652676"/>
    <lineage>
        <taxon>unclassified sequences</taxon>
        <taxon>metagenomes</taxon>
        <taxon>ecological metagenomes</taxon>
    </lineage>
</organism>
<evidence type="ECO:0000313" key="2">
    <source>
        <dbReference type="EMBL" id="VAW36685.1"/>
    </source>
</evidence>
<keyword evidence="1" id="KW-0472">Membrane</keyword>
<dbReference type="Gene3D" id="3.30.700.10">
    <property type="entry name" value="Glycoprotein, Type 4 Pilin"/>
    <property type="match status" value="1"/>
</dbReference>